<dbReference type="InterPro" id="IPR036286">
    <property type="entry name" value="LexA/Signal_pep-like_sf"/>
</dbReference>
<evidence type="ECO:0000259" key="6">
    <source>
        <dbReference type="Pfam" id="PF10502"/>
    </source>
</evidence>
<dbReference type="EC" id="3.4.21.89" evidence="5"/>
<dbReference type="PROSITE" id="PS00501">
    <property type="entry name" value="SPASE_I_1"/>
    <property type="match status" value="1"/>
</dbReference>
<keyword evidence="5" id="KW-0472">Membrane</keyword>
<dbReference type="Pfam" id="PF10502">
    <property type="entry name" value="Peptidase_S26"/>
    <property type="match status" value="1"/>
</dbReference>
<comment type="subcellular location">
    <subcellularLocation>
        <location evidence="1">Cell membrane</location>
        <topology evidence="1">Single-pass type II membrane protein</topology>
    </subcellularLocation>
    <subcellularLocation>
        <location evidence="5">Membrane</location>
        <topology evidence="5">Single-pass type II membrane protein</topology>
    </subcellularLocation>
</comment>
<dbReference type="InterPro" id="IPR019533">
    <property type="entry name" value="Peptidase_S26"/>
</dbReference>
<keyword evidence="4 5" id="KW-0378">Hydrolase</keyword>
<organism evidence="7 8">
    <name type="scientific">Arthrobacter mangrovi</name>
    <dbReference type="NCBI Taxonomy" id="2966350"/>
    <lineage>
        <taxon>Bacteria</taxon>
        <taxon>Bacillati</taxon>
        <taxon>Actinomycetota</taxon>
        <taxon>Actinomycetes</taxon>
        <taxon>Micrococcales</taxon>
        <taxon>Micrococcaceae</taxon>
        <taxon>Arthrobacter</taxon>
    </lineage>
</organism>
<keyword evidence="5" id="KW-1133">Transmembrane helix</keyword>
<reference evidence="7 8" key="1">
    <citation type="journal article" date="2023" name="Int. J. Syst. Evol. Microbiol.">
        <title>Arthrobacter mangrovi sp. nov., an actinobacterium isolated from the rhizosphere of a mangrove.</title>
        <authorList>
            <person name="Hamada M."/>
            <person name="Saitou S."/>
            <person name="Enomoto N."/>
            <person name="Nanri K."/>
            <person name="Hidaka K."/>
            <person name="Miura T."/>
            <person name="Tamura T."/>
        </authorList>
    </citation>
    <scope>NUCLEOTIDE SEQUENCE [LARGE SCALE GENOMIC DNA]</scope>
    <source>
        <strain evidence="7 8">NBRC 112813</strain>
    </source>
</reference>
<feature type="domain" description="Peptidase S26" evidence="6">
    <location>
        <begin position="31"/>
        <end position="214"/>
    </location>
</feature>
<evidence type="ECO:0000313" key="8">
    <source>
        <dbReference type="Proteomes" id="UP001209654"/>
    </source>
</evidence>
<keyword evidence="3 5" id="KW-0645">Protease</keyword>
<evidence type="ECO:0000256" key="1">
    <source>
        <dbReference type="ARBA" id="ARBA00004401"/>
    </source>
</evidence>
<keyword evidence="5" id="KW-0812">Transmembrane</keyword>
<accession>A0ABQ5MX10</accession>
<evidence type="ECO:0000256" key="3">
    <source>
        <dbReference type="ARBA" id="ARBA00022670"/>
    </source>
</evidence>
<dbReference type="Proteomes" id="UP001209654">
    <property type="component" value="Unassembled WGS sequence"/>
</dbReference>
<gene>
    <name evidence="7" type="ORF">AHIS1636_29630</name>
</gene>
<evidence type="ECO:0000256" key="4">
    <source>
        <dbReference type="ARBA" id="ARBA00022801"/>
    </source>
</evidence>
<comment type="similarity">
    <text evidence="2 5">Belongs to the peptidase S26 family.</text>
</comment>
<dbReference type="PANTHER" id="PTHR43390:SF1">
    <property type="entry name" value="CHLOROPLAST PROCESSING PEPTIDASE"/>
    <property type="match status" value="1"/>
</dbReference>
<evidence type="ECO:0000313" key="7">
    <source>
        <dbReference type="EMBL" id="GLB68521.1"/>
    </source>
</evidence>
<dbReference type="SUPFAM" id="SSF51306">
    <property type="entry name" value="LexA/Signal peptidase"/>
    <property type="match status" value="1"/>
</dbReference>
<sequence>MQDHKAPRLNVGERSERRPGFPGWRFVFAGLVAAIVLSAVVRATFVDVYYIPSASMEPALTEGDRVLVSRTDYRYGPIRRGDLVVFDGRGSFAPLRSGNPAYVDALLQMGQWFGFAGNGTTYVKRVIGLPGDSVECCTAEGLLEVNGEAVAEPYVHPGDAPSELEFSVRVPQDRLWLMGDHRSVSADSRGLLGAPGGGMVPTDRVIGRPTHIIWPLERSGRLERIALGTGSDEGK</sequence>
<keyword evidence="8" id="KW-1185">Reference proteome</keyword>
<dbReference type="PANTHER" id="PTHR43390">
    <property type="entry name" value="SIGNAL PEPTIDASE I"/>
    <property type="match status" value="1"/>
</dbReference>
<dbReference type="PRINTS" id="PR00727">
    <property type="entry name" value="LEADERPTASE"/>
</dbReference>
<comment type="caution">
    <text evidence="7">The sequence shown here is derived from an EMBL/GenBank/DDBJ whole genome shotgun (WGS) entry which is preliminary data.</text>
</comment>
<protein>
    <recommendedName>
        <fullName evidence="5">Signal peptidase I</fullName>
        <ecNumber evidence="5">3.4.21.89</ecNumber>
    </recommendedName>
</protein>
<name>A0ABQ5MX10_9MICC</name>
<dbReference type="InterPro" id="IPR019756">
    <property type="entry name" value="Pept_S26A_signal_pept_1_Ser-AS"/>
</dbReference>
<feature type="transmembrane region" description="Helical" evidence="5">
    <location>
        <begin position="24"/>
        <end position="45"/>
    </location>
</feature>
<dbReference type="CDD" id="cd06530">
    <property type="entry name" value="S26_SPase_I"/>
    <property type="match status" value="1"/>
</dbReference>
<dbReference type="Gene3D" id="2.10.109.10">
    <property type="entry name" value="Umud Fragment, subunit A"/>
    <property type="match status" value="1"/>
</dbReference>
<proteinExistence type="inferred from homology"/>
<comment type="catalytic activity">
    <reaction evidence="5">
        <text>Cleavage of hydrophobic, N-terminal signal or leader sequences from secreted and periplasmic proteins.</text>
        <dbReference type="EC" id="3.4.21.89"/>
    </reaction>
</comment>
<evidence type="ECO:0000256" key="2">
    <source>
        <dbReference type="ARBA" id="ARBA00009370"/>
    </source>
</evidence>
<dbReference type="EMBL" id="BRVS01000018">
    <property type="protein sequence ID" value="GLB68521.1"/>
    <property type="molecule type" value="Genomic_DNA"/>
</dbReference>
<dbReference type="RefSeq" id="WP_264796609.1">
    <property type="nucleotide sequence ID" value="NZ_BRVS01000018.1"/>
</dbReference>
<dbReference type="InterPro" id="IPR000223">
    <property type="entry name" value="Pept_S26A_signal_pept_1"/>
</dbReference>
<evidence type="ECO:0000256" key="5">
    <source>
        <dbReference type="RuleBase" id="RU362042"/>
    </source>
</evidence>
<dbReference type="NCBIfam" id="TIGR02227">
    <property type="entry name" value="sigpep_I_bact"/>
    <property type="match status" value="1"/>
</dbReference>